<name>A0AAD9W5L6_PHOAM</name>
<dbReference type="SUPFAM" id="SSF51182">
    <property type="entry name" value="RmlC-like cupins"/>
    <property type="match status" value="1"/>
</dbReference>
<dbReference type="InterPro" id="IPR011051">
    <property type="entry name" value="RmlC_Cupin_sf"/>
</dbReference>
<evidence type="ECO:0008006" key="3">
    <source>
        <dbReference type="Google" id="ProtNLM"/>
    </source>
</evidence>
<dbReference type="EMBL" id="JAUJFL010000002">
    <property type="protein sequence ID" value="KAK2610749.1"/>
    <property type="molecule type" value="Genomic_DNA"/>
</dbReference>
<reference evidence="1" key="1">
    <citation type="submission" date="2023-06" db="EMBL/GenBank/DDBJ databases">
        <authorList>
            <person name="Noh H."/>
        </authorList>
    </citation>
    <scope>NUCLEOTIDE SEQUENCE</scope>
    <source>
        <strain evidence="1">DUCC20226</strain>
    </source>
</reference>
<evidence type="ECO:0000313" key="1">
    <source>
        <dbReference type="EMBL" id="KAK2610749.1"/>
    </source>
</evidence>
<keyword evidence="2" id="KW-1185">Reference proteome</keyword>
<accession>A0AAD9W5L6</accession>
<dbReference type="Proteomes" id="UP001265746">
    <property type="component" value="Unassembled WGS sequence"/>
</dbReference>
<organism evidence="1 2">
    <name type="scientific">Phomopsis amygdali</name>
    <name type="common">Fusicoccum amygdali</name>
    <dbReference type="NCBI Taxonomy" id="1214568"/>
    <lineage>
        <taxon>Eukaryota</taxon>
        <taxon>Fungi</taxon>
        <taxon>Dikarya</taxon>
        <taxon>Ascomycota</taxon>
        <taxon>Pezizomycotina</taxon>
        <taxon>Sordariomycetes</taxon>
        <taxon>Sordariomycetidae</taxon>
        <taxon>Diaporthales</taxon>
        <taxon>Diaporthaceae</taxon>
        <taxon>Diaporthe</taxon>
    </lineage>
</organism>
<evidence type="ECO:0000313" key="2">
    <source>
        <dbReference type="Proteomes" id="UP001265746"/>
    </source>
</evidence>
<dbReference type="Gene3D" id="2.60.120.10">
    <property type="entry name" value="Jelly Rolls"/>
    <property type="match status" value="1"/>
</dbReference>
<proteinExistence type="predicted"/>
<dbReference type="AlphaFoldDB" id="A0AAD9W5L6"/>
<dbReference type="InterPro" id="IPR014710">
    <property type="entry name" value="RmlC-like_jellyroll"/>
</dbReference>
<comment type="caution">
    <text evidence="1">The sequence shown here is derived from an EMBL/GenBank/DDBJ whole genome shotgun (WGS) entry which is preliminary data.</text>
</comment>
<gene>
    <name evidence="1" type="ORF">N8I77_004152</name>
</gene>
<sequence length="205" mass="22750">MSAERRWNQRRFHIEESTTQNGGQRTVFIEYMTPGTTVPPHYHTRFSETFDLLEGAITVYSSAQTPPDGDEGADLDLLEESARQLEPRKEATVPPGVYHKYLVGDEDTVLRVVVTPGDADFERVLMIQNGLAEDGELESLGDSVLLMVVIMGLADAHLLGPARAMLDGVYASQKQEVEDLKAKLLAKYDNEESLKKLLAKDQSGK</sequence>
<protein>
    <recommendedName>
        <fullName evidence="3">Cupin type-1 domain-containing protein</fullName>
    </recommendedName>
</protein>